<dbReference type="InterPro" id="IPR010998">
    <property type="entry name" value="Integrase_recombinase_N"/>
</dbReference>
<dbReference type="GO" id="GO:0006310">
    <property type="term" value="P:DNA recombination"/>
    <property type="evidence" value="ECO:0007669"/>
    <property type="project" value="UniProtKB-KW"/>
</dbReference>
<dbReference type="InterPro" id="IPR002104">
    <property type="entry name" value="Integrase_catalytic"/>
</dbReference>
<evidence type="ECO:0000313" key="9">
    <source>
        <dbReference type="Proteomes" id="UP000191112"/>
    </source>
</evidence>
<dbReference type="Gene3D" id="1.10.443.10">
    <property type="entry name" value="Intergrase catalytic core"/>
    <property type="match status" value="1"/>
</dbReference>
<evidence type="ECO:0000256" key="4">
    <source>
        <dbReference type="ARBA" id="ARBA00023172"/>
    </source>
</evidence>
<keyword evidence="3 5" id="KW-0238">DNA-binding</keyword>
<protein>
    <submittedName>
        <fullName evidence="8">Site-specific recombinase XerD</fullName>
    </submittedName>
</protein>
<dbReference type="Pfam" id="PF00589">
    <property type="entry name" value="Phage_integrase"/>
    <property type="match status" value="1"/>
</dbReference>
<keyword evidence="4" id="KW-0233">DNA recombination</keyword>
<evidence type="ECO:0000259" key="7">
    <source>
        <dbReference type="PROSITE" id="PS51900"/>
    </source>
</evidence>
<dbReference type="GO" id="GO:0003677">
    <property type="term" value="F:DNA binding"/>
    <property type="evidence" value="ECO:0007669"/>
    <property type="project" value="UniProtKB-UniRule"/>
</dbReference>
<feature type="domain" description="Tyr recombinase" evidence="6">
    <location>
        <begin position="179"/>
        <end position="351"/>
    </location>
</feature>
<dbReference type="AlphaFoldDB" id="A0A1T5DER2"/>
<evidence type="ECO:0000259" key="6">
    <source>
        <dbReference type="PROSITE" id="PS51898"/>
    </source>
</evidence>
<dbReference type="PANTHER" id="PTHR30349:SF64">
    <property type="entry name" value="PROPHAGE INTEGRASE INTD-RELATED"/>
    <property type="match status" value="1"/>
</dbReference>
<feature type="domain" description="Core-binding (CB)" evidence="7">
    <location>
        <begin position="88"/>
        <end position="162"/>
    </location>
</feature>
<keyword evidence="9" id="KW-1185">Reference proteome</keyword>
<sequence length="360" mass="41886">MKSRNFNEFPRYGSLNNTKVIWLGNYVTDVVSDALKDRIEYSIDLESNMFYVDDCSYSRFLLGFKSNYNGRKLVDSLSFNNRVELCRLQDQLALKAFSESTIRTYTGEFSQLLKVIGDYQVQDLSEEKLRSYFLYCHKVLGLSENQIHSRMNAIKFYFEKVLGRTKFFVDIPRPKKASILPKALNEKDINKLFQVTTNIKHLLILKLCYGMGLRVSEIINLKVQDVDGVKLKVFIERSKGKKDRYVNLPESILNELRQYYKEFRPKYYLFEGENGGQYSKRSAQSVFKQAMTKAKINKQVGIHSLRHSYATHLLEYGTDISLIQKLLGHNSIKTTLIYTEVTDKNISNVVSPLDRMNKKL</sequence>
<name>A0A1T5DER2_9FLAO</name>
<comment type="similarity">
    <text evidence="1">Belongs to the 'phage' integrase family.</text>
</comment>
<evidence type="ECO:0000256" key="3">
    <source>
        <dbReference type="ARBA" id="ARBA00023125"/>
    </source>
</evidence>
<evidence type="ECO:0000256" key="2">
    <source>
        <dbReference type="ARBA" id="ARBA00022908"/>
    </source>
</evidence>
<evidence type="ECO:0000313" key="8">
    <source>
        <dbReference type="EMBL" id="SKB70175.1"/>
    </source>
</evidence>
<dbReference type="InterPro" id="IPR004107">
    <property type="entry name" value="Integrase_SAM-like_N"/>
</dbReference>
<dbReference type="Pfam" id="PF13495">
    <property type="entry name" value="Phage_int_SAM_4"/>
    <property type="match status" value="1"/>
</dbReference>
<dbReference type="SUPFAM" id="SSF56349">
    <property type="entry name" value="DNA breaking-rejoining enzymes"/>
    <property type="match status" value="1"/>
</dbReference>
<dbReference type="OrthoDB" id="9801717at2"/>
<dbReference type="GO" id="GO:0015074">
    <property type="term" value="P:DNA integration"/>
    <property type="evidence" value="ECO:0007669"/>
    <property type="project" value="UniProtKB-KW"/>
</dbReference>
<keyword evidence="2" id="KW-0229">DNA integration</keyword>
<dbReference type="InterPro" id="IPR050090">
    <property type="entry name" value="Tyrosine_recombinase_XerCD"/>
</dbReference>
<dbReference type="RefSeq" id="WP_079666359.1">
    <property type="nucleotide sequence ID" value="NZ_FUYZ01000002.1"/>
</dbReference>
<dbReference type="InterPro" id="IPR044068">
    <property type="entry name" value="CB"/>
</dbReference>
<proteinExistence type="inferred from homology"/>
<dbReference type="Gene3D" id="1.10.150.130">
    <property type="match status" value="1"/>
</dbReference>
<dbReference type="PANTHER" id="PTHR30349">
    <property type="entry name" value="PHAGE INTEGRASE-RELATED"/>
    <property type="match status" value="1"/>
</dbReference>
<dbReference type="Proteomes" id="UP000191112">
    <property type="component" value="Unassembled WGS sequence"/>
</dbReference>
<dbReference type="InterPro" id="IPR011010">
    <property type="entry name" value="DNA_brk_join_enz"/>
</dbReference>
<evidence type="ECO:0000256" key="5">
    <source>
        <dbReference type="PROSITE-ProRule" id="PRU01248"/>
    </source>
</evidence>
<reference evidence="8 9" key="1">
    <citation type="submission" date="2017-02" db="EMBL/GenBank/DDBJ databases">
        <authorList>
            <person name="Peterson S.W."/>
        </authorList>
    </citation>
    <scope>NUCLEOTIDE SEQUENCE [LARGE SCALE GENOMIC DNA]</scope>
    <source>
        <strain evidence="8 9">DSM 22323</strain>
    </source>
</reference>
<evidence type="ECO:0000256" key="1">
    <source>
        <dbReference type="ARBA" id="ARBA00008857"/>
    </source>
</evidence>
<accession>A0A1T5DER2</accession>
<dbReference type="InterPro" id="IPR013762">
    <property type="entry name" value="Integrase-like_cat_sf"/>
</dbReference>
<gene>
    <name evidence="8" type="ORF">SAMN05660477_00662</name>
</gene>
<dbReference type="PROSITE" id="PS51900">
    <property type="entry name" value="CB"/>
    <property type="match status" value="1"/>
</dbReference>
<organism evidence="8 9">
    <name type="scientific">Soonwooa buanensis</name>
    <dbReference type="NCBI Taxonomy" id="619805"/>
    <lineage>
        <taxon>Bacteria</taxon>
        <taxon>Pseudomonadati</taxon>
        <taxon>Bacteroidota</taxon>
        <taxon>Flavobacteriia</taxon>
        <taxon>Flavobacteriales</taxon>
        <taxon>Weeksellaceae</taxon>
        <taxon>Chryseobacterium group</taxon>
        <taxon>Soonwooa</taxon>
    </lineage>
</organism>
<dbReference type="EMBL" id="FUYZ01000002">
    <property type="protein sequence ID" value="SKB70175.1"/>
    <property type="molecule type" value="Genomic_DNA"/>
</dbReference>
<dbReference type="PROSITE" id="PS51898">
    <property type="entry name" value="TYR_RECOMBINASE"/>
    <property type="match status" value="1"/>
</dbReference>